<evidence type="ECO:0000256" key="4">
    <source>
        <dbReference type="SAM" id="MobiDB-lite"/>
    </source>
</evidence>
<feature type="compositionally biased region" description="Basic and acidic residues" evidence="4">
    <location>
        <begin position="279"/>
        <end position="293"/>
    </location>
</feature>
<evidence type="ECO:0000259" key="6">
    <source>
        <dbReference type="Pfam" id="PF04825"/>
    </source>
</evidence>
<dbReference type="AlphaFoldDB" id="A0A6P7JVT1"/>
<dbReference type="Pfam" id="PF04825">
    <property type="entry name" value="Rad21_Rec8_N"/>
    <property type="match status" value="1"/>
</dbReference>
<gene>
    <name evidence="8" type="primary">LOC114448386</name>
</gene>
<dbReference type="InterPro" id="IPR006909">
    <property type="entry name" value="Rad21/Rec8_C_eu"/>
</dbReference>
<keyword evidence="2" id="KW-0159">Chromosome partition</keyword>
<proteinExistence type="predicted"/>
<dbReference type="InterPro" id="IPR006910">
    <property type="entry name" value="Rad21_Rec8_N"/>
</dbReference>
<accession>A0A6P7JVT1</accession>
<evidence type="ECO:0000259" key="5">
    <source>
        <dbReference type="Pfam" id="PF04824"/>
    </source>
</evidence>
<organism evidence="7 8">
    <name type="scientific">Parambassis ranga</name>
    <name type="common">Indian glassy fish</name>
    <dbReference type="NCBI Taxonomy" id="210632"/>
    <lineage>
        <taxon>Eukaryota</taxon>
        <taxon>Metazoa</taxon>
        <taxon>Chordata</taxon>
        <taxon>Craniata</taxon>
        <taxon>Vertebrata</taxon>
        <taxon>Euteleostomi</taxon>
        <taxon>Actinopterygii</taxon>
        <taxon>Neopterygii</taxon>
        <taxon>Teleostei</taxon>
        <taxon>Neoteleostei</taxon>
        <taxon>Acanthomorphata</taxon>
        <taxon>Ovalentaria</taxon>
        <taxon>Ambassidae</taxon>
        <taxon>Parambassis</taxon>
    </lineage>
</organism>
<dbReference type="GO" id="GO:0006302">
    <property type="term" value="P:double-strand break repair"/>
    <property type="evidence" value="ECO:0007669"/>
    <property type="project" value="TreeGrafter"/>
</dbReference>
<feature type="region of interest" description="Disordered" evidence="4">
    <location>
        <begin position="221"/>
        <end position="324"/>
    </location>
</feature>
<evidence type="ECO:0000313" key="7">
    <source>
        <dbReference type="Proteomes" id="UP000515145"/>
    </source>
</evidence>
<evidence type="ECO:0000256" key="3">
    <source>
        <dbReference type="ARBA" id="ARBA00023242"/>
    </source>
</evidence>
<dbReference type="PANTHER" id="PTHR12585:SF27">
    <property type="entry name" value="MEIOTIC RECOMBINATION PROTEIN REC8 HOMOLOG"/>
    <property type="match status" value="1"/>
</dbReference>
<dbReference type="GO" id="GO:0005634">
    <property type="term" value="C:nucleus"/>
    <property type="evidence" value="ECO:0007669"/>
    <property type="project" value="UniProtKB-SubCell"/>
</dbReference>
<dbReference type="OrthoDB" id="10071381at2759"/>
<keyword evidence="7" id="KW-1185">Reference proteome</keyword>
<dbReference type="GO" id="GO:0051177">
    <property type="term" value="P:meiotic sister chromatid cohesion"/>
    <property type="evidence" value="ECO:0007669"/>
    <property type="project" value="TreeGrafter"/>
</dbReference>
<comment type="subcellular location">
    <subcellularLocation>
        <location evidence="1">Nucleus</location>
    </subcellularLocation>
</comment>
<dbReference type="GO" id="GO:0003682">
    <property type="term" value="F:chromatin binding"/>
    <property type="evidence" value="ECO:0007669"/>
    <property type="project" value="TreeGrafter"/>
</dbReference>
<dbReference type="InterPro" id="IPR039781">
    <property type="entry name" value="Rad21/Rec8-like"/>
</dbReference>
<feature type="compositionally biased region" description="Basic and acidic residues" evidence="4">
    <location>
        <begin position="222"/>
        <end position="257"/>
    </location>
</feature>
<feature type="domain" description="Rad21/Rec8-like protein N-terminal" evidence="6">
    <location>
        <begin position="1"/>
        <end position="113"/>
    </location>
</feature>
<feature type="compositionally biased region" description="Basic and acidic residues" evidence="4">
    <location>
        <begin position="415"/>
        <end position="447"/>
    </location>
</feature>
<dbReference type="GeneID" id="114448386"/>
<evidence type="ECO:0000256" key="1">
    <source>
        <dbReference type="ARBA" id="ARBA00004123"/>
    </source>
</evidence>
<dbReference type="GO" id="GO:0007059">
    <property type="term" value="P:chromosome segregation"/>
    <property type="evidence" value="ECO:0007669"/>
    <property type="project" value="UniProtKB-KW"/>
</dbReference>
<name>A0A6P7JVT1_9TELE</name>
<feature type="region of interest" description="Disordered" evidence="4">
    <location>
        <begin position="409"/>
        <end position="450"/>
    </location>
</feature>
<evidence type="ECO:0000313" key="8">
    <source>
        <dbReference type="RefSeq" id="XP_028281104.1"/>
    </source>
</evidence>
<feature type="domain" description="Rad21/Rec8-like protein C-terminal eukaryotic" evidence="5">
    <location>
        <begin position="525"/>
        <end position="574"/>
    </location>
</feature>
<dbReference type="GO" id="GO:0030893">
    <property type="term" value="C:meiotic cohesin complex"/>
    <property type="evidence" value="ECO:0007669"/>
    <property type="project" value="TreeGrafter"/>
</dbReference>
<protein>
    <submittedName>
        <fullName evidence="8">Meiotic recombination protein REC8 homolog</fullName>
    </submittedName>
</protein>
<dbReference type="RefSeq" id="XP_028281104.1">
    <property type="nucleotide sequence ID" value="XM_028425303.1"/>
</dbReference>
<dbReference type="InParanoid" id="A0A6P7JVT1"/>
<dbReference type="PANTHER" id="PTHR12585">
    <property type="entry name" value="SCC1 / RAD21 FAMILY MEMBER"/>
    <property type="match status" value="1"/>
</dbReference>
<dbReference type="Pfam" id="PF04824">
    <property type="entry name" value="Rad21_Rec8"/>
    <property type="match status" value="1"/>
</dbReference>
<evidence type="ECO:0000256" key="2">
    <source>
        <dbReference type="ARBA" id="ARBA00022829"/>
    </source>
</evidence>
<sequence length="582" mass="66122">MFYYPAVLNHRTGCFSTIWLVATKGIRVPRRDFLKVNVISTCDDIIKYLLERMSPPLPGLPRPRFSLYLSSQLQYGVIVVYHRQCSILLEELQSVVGQLFKKKTSQKIDLDVSSRQLQVLPDALSLLEEAEGAPDPLFGELYLQETLPSPNTLIQMNWERMRDASPGPPVAAAQEIGITAHPETITLRELEPAPVSRDEFEDAELDDLFQDTLDILLAQPDHFPEGDVEIPREEVTPEREVERQERDEREEERKKELTVSSIEVHPTTVSAEDALLSPLEEKDASVEEPRPPRDQLTPIPMPDLFSPPPAAKKQEKRWESLETEDVASPEVKTKRRRRRRQLTFFDEETQLPQEELQQQIDNPLNETSRPILALPPSPRVAELFNNPCNYLPEEVQFLWRQAAVITPVSDSDLQDGERGPESTDSDERIEVAETEEGRREPSLEKVPSDVAESEMFDISAPVTLPQKDFDQGELSREISSLPTSDIEESSIYSRTKLDIPEVKDQPVIAEAAESLLWFPDLSEDLLFQSILLPEASRRSVSSIFMTLLEKLTARQLCAVQDEPYGDIRISPGPEWEEASQSL</sequence>
<feature type="compositionally biased region" description="Pro residues" evidence="4">
    <location>
        <begin position="299"/>
        <end position="310"/>
    </location>
</feature>
<dbReference type="Proteomes" id="UP000515145">
    <property type="component" value="Chromosome 16"/>
</dbReference>
<keyword evidence="3" id="KW-0539">Nucleus</keyword>
<reference evidence="8" key="1">
    <citation type="submission" date="2025-08" db="UniProtKB">
        <authorList>
            <consortium name="RefSeq"/>
        </authorList>
    </citation>
    <scope>IDENTIFICATION</scope>
</reference>